<dbReference type="Proteomes" id="UP001177943">
    <property type="component" value="Chromosome"/>
</dbReference>
<dbReference type="EMBL" id="CP126084">
    <property type="protein sequence ID" value="WHX49837.1"/>
    <property type="molecule type" value="Genomic_DNA"/>
</dbReference>
<evidence type="ECO:0000313" key="2">
    <source>
        <dbReference type="Proteomes" id="UP001177943"/>
    </source>
</evidence>
<accession>A0AA95I8D9</accession>
<dbReference type="GO" id="GO:0046983">
    <property type="term" value="F:protein dimerization activity"/>
    <property type="evidence" value="ECO:0007669"/>
    <property type="project" value="InterPro"/>
</dbReference>
<name>A0AA95I8D9_9BACL</name>
<dbReference type="RefSeq" id="WP_283927016.1">
    <property type="nucleotide sequence ID" value="NZ_CP126084.1"/>
</dbReference>
<dbReference type="GO" id="GO:0043937">
    <property type="term" value="P:regulation of sporulation"/>
    <property type="evidence" value="ECO:0007669"/>
    <property type="project" value="InterPro"/>
</dbReference>
<protein>
    <submittedName>
        <fullName evidence="1">Aspartyl-phosphate phosphatase Spo0E family protein</fullName>
    </submittedName>
</protein>
<gene>
    <name evidence="1" type="ORF">QNH46_03910</name>
</gene>
<dbReference type="Pfam" id="PF09388">
    <property type="entry name" value="SpoOE-like"/>
    <property type="match status" value="1"/>
</dbReference>
<dbReference type="AlphaFoldDB" id="A0AA95I8D9"/>
<dbReference type="InterPro" id="IPR018540">
    <property type="entry name" value="Spo0E-like"/>
</dbReference>
<reference evidence="1" key="1">
    <citation type="submission" date="2023-05" db="EMBL/GenBank/DDBJ databases">
        <title>Comparative genomics of Bacillaceae isolates and their secondary metabolite potential.</title>
        <authorList>
            <person name="Song L."/>
            <person name="Nielsen L.J."/>
            <person name="Mohite O."/>
            <person name="Xu X."/>
            <person name="Weber T."/>
            <person name="Kovacs A.T."/>
        </authorList>
    </citation>
    <scope>NUCLEOTIDE SEQUENCE</scope>
    <source>
        <strain evidence="1">B2_4</strain>
    </source>
</reference>
<dbReference type="Gene3D" id="4.10.280.10">
    <property type="entry name" value="Helix-loop-helix DNA-binding domain"/>
    <property type="match status" value="1"/>
</dbReference>
<evidence type="ECO:0000313" key="1">
    <source>
        <dbReference type="EMBL" id="WHX49837.1"/>
    </source>
</evidence>
<dbReference type="KEGG" id="pwn:QNH46_03910"/>
<organism evidence="1 2">
    <name type="scientific">Paenibacillus woosongensis</name>
    <dbReference type="NCBI Taxonomy" id="307580"/>
    <lineage>
        <taxon>Bacteria</taxon>
        <taxon>Bacillati</taxon>
        <taxon>Bacillota</taxon>
        <taxon>Bacilli</taxon>
        <taxon>Bacillales</taxon>
        <taxon>Paenibacillaceae</taxon>
        <taxon>Paenibacillus</taxon>
    </lineage>
</organism>
<proteinExistence type="predicted"/>
<dbReference type="SUPFAM" id="SSF140500">
    <property type="entry name" value="BAS1536-like"/>
    <property type="match status" value="1"/>
</dbReference>
<dbReference type="InterPro" id="IPR037208">
    <property type="entry name" value="Spo0E-like_sf"/>
</dbReference>
<dbReference type="InterPro" id="IPR036638">
    <property type="entry name" value="HLH_DNA-bd_sf"/>
</dbReference>
<sequence length="95" mass="10422">MAYEALKSMGRATNRPKVSGELMDTIEHLRAELMNAAGNSNFSSEAVLELSQRLDKYIVQAQNQMLGKQDFAAGVASASRIKECTSSEYRFGSTL</sequence>